<keyword evidence="2" id="KW-1185">Reference proteome</keyword>
<keyword evidence="1" id="KW-0472">Membrane</keyword>
<name>A0A915NFC8_9BILA</name>
<organism evidence="2 3">
    <name type="scientific">Meloidogyne floridensis</name>
    <dbReference type="NCBI Taxonomy" id="298350"/>
    <lineage>
        <taxon>Eukaryota</taxon>
        <taxon>Metazoa</taxon>
        <taxon>Ecdysozoa</taxon>
        <taxon>Nematoda</taxon>
        <taxon>Chromadorea</taxon>
        <taxon>Rhabditida</taxon>
        <taxon>Tylenchina</taxon>
        <taxon>Tylenchomorpha</taxon>
        <taxon>Tylenchoidea</taxon>
        <taxon>Meloidogynidae</taxon>
        <taxon>Meloidogyninae</taxon>
        <taxon>Meloidogyne</taxon>
    </lineage>
</organism>
<protein>
    <submittedName>
        <fullName evidence="3">Serpentine receptor class gamma</fullName>
    </submittedName>
</protein>
<evidence type="ECO:0000256" key="1">
    <source>
        <dbReference type="SAM" id="Phobius"/>
    </source>
</evidence>
<accession>A0A915NFC8</accession>
<sequence>MSQNNSSPAPNMDLTTGTLYTYTLILTLIQQIYGTIGFIFDASIVYVTKKLFRSLHKSYGYLLGICSFFNTLMDSVYFLPTFLVLTKKQISMKTCFWLQAYGSILDFNADFCLLFISLDRLLSIVKPTLGVISQNVVWTEDSGYDYRTE</sequence>
<proteinExistence type="predicted"/>
<dbReference type="WBParaSite" id="scf7180000417968.g1953">
    <property type="protein sequence ID" value="scf7180000417968.g1953"/>
    <property type="gene ID" value="scf7180000417968.g1953"/>
</dbReference>
<dbReference type="Pfam" id="PF10320">
    <property type="entry name" value="7TM_GPCR_Srsx"/>
    <property type="match status" value="1"/>
</dbReference>
<evidence type="ECO:0000313" key="2">
    <source>
        <dbReference type="Proteomes" id="UP000887560"/>
    </source>
</evidence>
<reference evidence="3" key="1">
    <citation type="submission" date="2022-11" db="UniProtKB">
        <authorList>
            <consortium name="WormBaseParasite"/>
        </authorList>
    </citation>
    <scope>IDENTIFICATION</scope>
</reference>
<feature type="transmembrane region" description="Helical" evidence="1">
    <location>
        <begin position="59"/>
        <end position="84"/>
    </location>
</feature>
<dbReference type="AlphaFoldDB" id="A0A915NFC8"/>
<keyword evidence="1" id="KW-1133">Transmembrane helix</keyword>
<dbReference type="InterPro" id="IPR019424">
    <property type="entry name" value="7TM_GPCR_Srsx"/>
</dbReference>
<evidence type="ECO:0000313" key="3">
    <source>
        <dbReference type="WBParaSite" id="scf7180000417968.g1953"/>
    </source>
</evidence>
<feature type="transmembrane region" description="Helical" evidence="1">
    <location>
        <begin position="96"/>
        <end position="116"/>
    </location>
</feature>
<dbReference type="SUPFAM" id="SSF81321">
    <property type="entry name" value="Family A G protein-coupled receptor-like"/>
    <property type="match status" value="1"/>
</dbReference>
<feature type="transmembrane region" description="Helical" evidence="1">
    <location>
        <begin position="20"/>
        <end position="47"/>
    </location>
</feature>
<keyword evidence="1" id="KW-0812">Transmembrane</keyword>
<dbReference type="Proteomes" id="UP000887560">
    <property type="component" value="Unplaced"/>
</dbReference>